<proteinExistence type="predicted"/>
<reference evidence="2" key="1">
    <citation type="submission" date="2023-03" db="EMBL/GenBank/DDBJ databases">
        <title>Massive genome expansion in bonnet fungi (Mycena s.s.) driven by repeated elements and novel gene families across ecological guilds.</title>
        <authorList>
            <consortium name="Lawrence Berkeley National Laboratory"/>
            <person name="Harder C.B."/>
            <person name="Miyauchi S."/>
            <person name="Viragh M."/>
            <person name="Kuo A."/>
            <person name="Thoen E."/>
            <person name="Andreopoulos B."/>
            <person name="Lu D."/>
            <person name="Skrede I."/>
            <person name="Drula E."/>
            <person name="Henrissat B."/>
            <person name="Morin E."/>
            <person name="Kohler A."/>
            <person name="Barry K."/>
            <person name="LaButti K."/>
            <person name="Morin E."/>
            <person name="Salamov A."/>
            <person name="Lipzen A."/>
            <person name="Mereny Z."/>
            <person name="Hegedus B."/>
            <person name="Baldrian P."/>
            <person name="Stursova M."/>
            <person name="Weitz H."/>
            <person name="Taylor A."/>
            <person name="Grigoriev I.V."/>
            <person name="Nagy L.G."/>
            <person name="Martin F."/>
            <person name="Kauserud H."/>
        </authorList>
    </citation>
    <scope>NUCLEOTIDE SEQUENCE</scope>
    <source>
        <strain evidence="2">CBHHK182m</strain>
    </source>
</reference>
<protein>
    <submittedName>
        <fullName evidence="2">Uncharacterized protein</fullName>
    </submittedName>
</protein>
<dbReference type="Proteomes" id="UP001215598">
    <property type="component" value="Unassembled WGS sequence"/>
</dbReference>
<dbReference type="EMBL" id="JARKIB010000167">
    <property type="protein sequence ID" value="KAJ7729165.1"/>
    <property type="molecule type" value="Genomic_DNA"/>
</dbReference>
<sequence length="162" mass="17025">MIMRRGLDIKSFPVCGATEPPPKGPCPFSHPTVNTKAEKPKPPRKARLSGWNLLTASMGMAVQHRGASTYQQYRSALLRPNLDVVLKFSPELTKHSSHAVGNDQGLILSDASSTTGSQITSGYADTATSVISLGTHAAPAEGLIIPDDPHVAGTVTGPLSSK</sequence>
<organism evidence="2 3">
    <name type="scientific">Mycena metata</name>
    <dbReference type="NCBI Taxonomy" id="1033252"/>
    <lineage>
        <taxon>Eukaryota</taxon>
        <taxon>Fungi</taxon>
        <taxon>Dikarya</taxon>
        <taxon>Basidiomycota</taxon>
        <taxon>Agaricomycotina</taxon>
        <taxon>Agaricomycetes</taxon>
        <taxon>Agaricomycetidae</taxon>
        <taxon>Agaricales</taxon>
        <taxon>Marasmiineae</taxon>
        <taxon>Mycenaceae</taxon>
        <taxon>Mycena</taxon>
    </lineage>
</organism>
<feature type="region of interest" description="Disordered" evidence="1">
    <location>
        <begin position="19"/>
        <end position="46"/>
    </location>
</feature>
<keyword evidence="3" id="KW-1185">Reference proteome</keyword>
<evidence type="ECO:0000313" key="2">
    <source>
        <dbReference type="EMBL" id="KAJ7729165.1"/>
    </source>
</evidence>
<dbReference type="AlphaFoldDB" id="A0AAD7HW66"/>
<name>A0AAD7HW66_9AGAR</name>
<evidence type="ECO:0000313" key="3">
    <source>
        <dbReference type="Proteomes" id="UP001215598"/>
    </source>
</evidence>
<gene>
    <name evidence="2" type="ORF">B0H16DRAFT_1470142</name>
</gene>
<accession>A0AAD7HW66</accession>
<evidence type="ECO:0000256" key="1">
    <source>
        <dbReference type="SAM" id="MobiDB-lite"/>
    </source>
</evidence>
<comment type="caution">
    <text evidence="2">The sequence shown here is derived from an EMBL/GenBank/DDBJ whole genome shotgun (WGS) entry which is preliminary data.</text>
</comment>